<feature type="signal peptide" evidence="10">
    <location>
        <begin position="1"/>
        <end position="22"/>
    </location>
</feature>
<dbReference type="EMBL" id="CAWYQH010000141">
    <property type="protein sequence ID" value="CAK8694050.1"/>
    <property type="molecule type" value="Genomic_DNA"/>
</dbReference>
<keyword evidence="4" id="KW-0106">Calcium</keyword>
<dbReference type="PANTHER" id="PTHR12266:SF0">
    <property type="entry name" value="MITOCHONDRIAL SODIUM_CALCIUM EXCHANGER PROTEIN"/>
    <property type="match status" value="1"/>
</dbReference>
<proteinExistence type="predicted"/>
<feature type="domain" description="Sodium/calcium exchanger membrane region" evidence="11">
    <location>
        <begin position="514"/>
        <end position="665"/>
    </location>
</feature>
<keyword evidence="4" id="KW-0406">Ion transport</keyword>
<feature type="transmembrane region" description="Helical" evidence="9">
    <location>
        <begin position="649"/>
        <end position="672"/>
    </location>
</feature>
<evidence type="ECO:0000256" key="1">
    <source>
        <dbReference type="ARBA" id="ARBA00004141"/>
    </source>
</evidence>
<evidence type="ECO:0000256" key="3">
    <source>
        <dbReference type="ARBA" id="ARBA00022449"/>
    </source>
</evidence>
<feature type="chain" id="PRO_5046456502" description="Sodium/calcium exchanger membrane region domain-containing protein" evidence="10">
    <location>
        <begin position="23"/>
        <end position="673"/>
    </location>
</feature>
<keyword evidence="13" id="KW-1185">Reference proteome</keyword>
<feature type="transmembrane region" description="Helical" evidence="9">
    <location>
        <begin position="511"/>
        <end position="529"/>
    </location>
</feature>
<feature type="transmembrane region" description="Helical" evidence="9">
    <location>
        <begin position="152"/>
        <end position="181"/>
    </location>
</feature>
<comment type="subcellular location">
    <subcellularLocation>
        <location evidence="1">Membrane</location>
        <topology evidence="1">Multi-pass membrane protein</topology>
    </subcellularLocation>
</comment>
<feature type="transmembrane region" description="Helical" evidence="9">
    <location>
        <begin position="263"/>
        <end position="285"/>
    </location>
</feature>
<reference evidence="12 13" key="1">
    <citation type="submission" date="2024-02" db="EMBL/GenBank/DDBJ databases">
        <authorList>
            <person name="Daric V."/>
            <person name="Darras S."/>
        </authorList>
    </citation>
    <scope>NUCLEOTIDE SEQUENCE [LARGE SCALE GENOMIC DNA]</scope>
</reference>
<dbReference type="Gene3D" id="1.20.1420.30">
    <property type="entry name" value="NCX, central ion-binding region"/>
    <property type="match status" value="2"/>
</dbReference>
<evidence type="ECO:0000256" key="10">
    <source>
        <dbReference type="SAM" id="SignalP"/>
    </source>
</evidence>
<feature type="domain" description="Sodium/calcium exchanger membrane region" evidence="11">
    <location>
        <begin position="174"/>
        <end position="280"/>
    </location>
</feature>
<name>A0ABP0GUV4_CLALP</name>
<organism evidence="12 13">
    <name type="scientific">Clavelina lepadiformis</name>
    <name type="common">Light-bulb sea squirt</name>
    <name type="synonym">Ascidia lepadiformis</name>
    <dbReference type="NCBI Taxonomy" id="159417"/>
    <lineage>
        <taxon>Eukaryota</taxon>
        <taxon>Metazoa</taxon>
        <taxon>Chordata</taxon>
        <taxon>Tunicata</taxon>
        <taxon>Ascidiacea</taxon>
        <taxon>Aplousobranchia</taxon>
        <taxon>Clavelinidae</taxon>
        <taxon>Clavelina</taxon>
    </lineage>
</organism>
<keyword evidence="7 9" id="KW-0472">Membrane</keyword>
<sequence>MMINHSVQLLCILLFLTQTTQSRLTQDVNLTFEEDGLSLSMEGDSAKKDVECRDYHSLHNSSLWCQFVNTTDNCAMDEGFINYIKVAFCETKPKNLPLISTGYAVWLILLFVGLGTTAEGYFCPALEFIAANLRLSHNIAISFLNYIQSRKVLKLTISLTSHCLKFFSLITAHGLTIVAFGNGSPDIFSAIAAFTNSNPTAAGVAIGALLGAAMMVTTVVAGLVATTQSFEVAKRPFMRDMIFFIATAFWIFCLLYQGSITLLNSIGFLCLYVFYVGVVIVGRYIHQRQRARNFISKEMQNEETVDSVNEATSYDERSRLLSPPPINTSIRNTNNNNAESEREWVDVRIRTSSWATSTHKHHNNQDGAEEAEKNVTSGEFSDDDDEHEIDFNGRSVFFMLVAGLNPLDAKDWREARHVFKIIILLQVPWNFLCKATIPVVKVNGARRNWNRPLNCLNLILAPIFCVFATKGGDITLGDIFPLWALFLTIGCIAATVMWFTSNNLQPPVYHWVLAYVGFVIAIIWTYIIANEIVNLLQTFGVIFNVSNVVMGLTFLAWGNSIGDVVADVTLAKQGFPRMSWSACFGGPLFNLLIGVGLPCTITNIKHGGNNPILVSFSTLEAVLCGGVFLSLCFTFVVVPLRRFQLTPKFGMILVALYVVWVIFAVLAGVNVFG</sequence>
<accession>A0ABP0GUV4</accession>
<evidence type="ECO:0000259" key="11">
    <source>
        <dbReference type="Pfam" id="PF01699"/>
    </source>
</evidence>
<evidence type="ECO:0000256" key="6">
    <source>
        <dbReference type="ARBA" id="ARBA00022989"/>
    </source>
</evidence>
<feature type="transmembrane region" description="Helical" evidence="9">
    <location>
        <begin position="237"/>
        <end position="257"/>
    </location>
</feature>
<dbReference type="PANTHER" id="PTHR12266">
    <property type="entry name" value="NA+/CA2+ K+ INDEPENDENT EXCHANGER"/>
    <property type="match status" value="1"/>
</dbReference>
<comment type="caution">
    <text evidence="12">The sequence shown here is derived from an EMBL/GenBank/DDBJ whole genome shotgun (WGS) entry which is preliminary data.</text>
</comment>
<evidence type="ECO:0000256" key="5">
    <source>
        <dbReference type="ARBA" id="ARBA00022692"/>
    </source>
</evidence>
<keyword evidence="5 9" id="KW-0812">Transmembrane</keyword>
<protein>
    <recommendedName>
        <fullName evidence="11">Sodium/calcium exchanger membrane region domain-containing protein</fullName>
    </recommendedName>
</protein>
<evidence type="ECO:0000256" key="7">
    <source>
        <dbReference type="ARBA" id="ARBA00023136"/>
    </source>
</evidence>
<feature type="transmembrane region" description="Helical" evidence="9">
    <location>
        <begin position="613"/>
        <end position="637"/>
    </location>
</feature>
<feature type="transmembrane region" description="Helical" evidence="9">
    <location>
        <begin position="578"/>
        <end position="601"/>
    </location>
</feature>
<feature type="transmembrane region" description="Helical" evidence="9">
    <location>
        <begin position="449"/>
        <end position="468"/>
    </location>
</feature>
<feature type="transmembrane region" description="Helical" evidence="9">
    <location>
        <begin position="541"/>
        <end position="558"/>
    </location>
</feature>
<evidence type="ECO:0000256" key="2">
    <source>
        <dbReference type="ARBA" id="ARBA00022448"/>
    </source>
</evidence>
<feature type="transmembrane region" description="Helical" evidence="9">
    <location>
        <begin position="480"/>
        <end position="499"/>
    </location>
</feature>
<dbReference type="InterPro" id="IPR044880">
    <property type="entry name" value="NCX_ion-bd_dom_sf"/>
</dbReference>
<dbReference type="Pfam" id="PF01699">
    <property type="entry name" value="Na_Ca_ex"/>
    <property type="match status" value="2"/>
</dbReference>
<keyword evidence="2" id="KW-0813">Transport</keyword>
<keyword evidence="6 9" id="KW-1133">Transmembrane helix</keyword>
<feature type="transmembrane region" description="Helical" evidence="9">
    <location>
        <begin position="201"/>
        <end position="225"/>
    </location>
</feature>
<feature type="transmembrane region" description="Helical" evidence="9">
    <location>
        <begin position="103"/>
        <end position="131"/>
    </location>
</feature>
<keyword evidence="10" id="KW-0732">Signal</keyword>
<dbReference type="InterPro" id="IPR051359">
    <property type="entry name" value="CaCA_antiporter"/>
</dbReference>
<dbReference type="Proteomes" id="UP001642483">
    <property type="component" value="Unassembled WGS sequence"/>
</dbReference>
<keyword evidence="4" id="KW-0109">Calcium transport</keyword>
<evidence type="ECO:0000313" key="13">
    <source>
        <dbReference type="Proteomes" id="UP001642483"/>
    </source>
</evidence>
<keyword evidence="3" id="KW-0050">Antiport</keyword>
<feature type="region of interest" description="Disordered" evidence="8">
    <location>
        <begin position="355"/>
        <end position="383"/>
    </location>
</feature>
<evidence type="ECO:0000256" key="4">
    <source>
        <dbReference type="ARBA" id="ARBA00022568"/>
    </source>
</evidence>
<evidence type="ECO:0000256" key="8">
    <source>
        <dbReference type="SAM" id="MobiDB-lite"/>
    </source>
</evidence>
<dbReference type="InterPro" id="IPR004837">
    <property type="entry name" value="NaCa_Exmemb"/>
</dbReference>
<gene>
    <name evidence="12" type="ORF">CVLEPA_LOCUS27325</name>
</gene>
<evidence type="ECO:0000313" key="12">
    <source>
        <dbReference type="EMBL" id="CAK8694050.1"/>
    </source>
</evidence>
<evidence type="ECO:0000256" key="9">
    <source>
        <dbReference type="SAM" id="Phobius"/>
    </source>
</evidence>